<dbReference type="OrthoDB" id="4485682at2759"/>
<feature type="compositionally biased region" description="Basic residues" evidence="1">
    <location>
        <begin position="295"/>
        <end position="313"/>
    </location>
</feature>
<reference evidence="2" key="1">
    <citation type="journal article" date="2021" name="Nat. Commun.">
        <title>Genetic determinants of endophytism in the Arabidopsis root mycobiome.</title>
        <authorList>
            <person name="Mesny F."/>
            <person name="Miyauchi S."/>
            <person name="Thiergart T."/>
            <person name="Pickel B."/>
            <person name="Atanasova L."/>
            <person name="Karlsson M."/>
            <person name="Huettel B."/>
            <person name="Barry K.W."/>
            <person name="Haridas S."/>
            <person name="Chen C."/>
            <person name="Bauer D."/>
            <person name="Andreopoulos W."/>
            <person name="Pangilinan J."/>
            <person name="LaButti K."/>
            <person name="Riley R."/>
            <person name="Lipzen A."/>
            <person name="Clum A."/>
            <person name="Drula E."/>
            <person name="Henrissat B."/>
            <person name="Kohler A."/>
            <person name="Grigoriev I.V."/>
            <person name="Martin F.M."/>
            <person name="Hacquard S."/>
        </authorList>
    </citation>
    <scope>NUCLEOTIDE SEQUENCE</scope>
    <source>
        <strain evidence="2">FSSC 5 MPI-SDFR-AT-0091</strain>
    </source>
</reference>
<organism evidence="2 3">
    <name type="scientific">Fusarium solani</name>
    <name type="common">Filamentous fungus</name>
    <dbReference type="NCBI Taxonomy" id="169388"/>
    <lineage>
        <taxon>Eukaryota</taxon>
        <taxon>Fungi</taxon>
        <taxon>Dikarya</taxon>
        <taxon>Ascomycota</taxon>
        <taxon>Pezizomycotina</taxon>
        <taxon>Sordariomycetes</taxon>
        <taxon>Hypocreomycetidae</taxon>
        <taxon>Hypocreales</taxon>
        <taxon>Nectriaceae</taxon>
        <taxon>Fusarium</taxon>
        <taxon>Fusarium solani species complex</taxon>
    </lineage>
</organism>
<evidence type="ECO:0000313" key="3">
    <source>
        <dbReference type="Proteomes" id="UP000736672"/>
    </source>
</evidence>
<comment type="caution">
    <text evidence="2">The sequence shown here is derived from an EMBL/GenBank/DDBJ whole genome shotgun (WGS) entry which is preliminary data.</text>
</comment>
<feature type="region of interest" description="Disordered" evidence="1">
    <location>
        <begin position="291"/>
        <end position="313"/>
    </location>
</feature>
<dbReference type="Pfam" id="PF11917">
    <property type="entry name" value="DUF3435"/>
    <property type="match status" value="1"/>
</dbReference>
<gene>
    <name evidence="2" type="ORF">B0J15DRAFT_510695</name>
</gene>
<evidence type="ECO:0000313" key="2">
    <source>
        <dbReference type="EMBL" id="KAH7265750.1"/>
    </source>
</evidence>
<sequence length="313" mass="37806">MMRHDPKFLTFHDAYLNQMTESELYKLFPHVSLTLDPRAKRDMVPAEVWANLPPDPEIVELEERRAFLKQGRHRTQGLEAEEEIRMLTEQITLKKGRRVHLVTREYRQYYFYHRPTWDIERQARGEDEDEYMEPVIHVTIPERKELAEIVCHQPEDLTEDQIFQRRIHFIDLMAALCRKRETVKRSRNTKRRPALIDSLCSFTLPIHAAQCPDCIGDERLSREERTFTYCRPTVMNDHFDDQHLVRREQAERSGEKICCEHPKCRDLKFQHLNHFRHHVQEVHGVMLRTSEQVKQRRQRKVRRRQMARGKRPQ</sequence>
<dbReference type="Proteomes" id="UP000736672">
    <property type="component" value="Unassembled WGS sequence"/>
</dbReference>
<dbReference type="EMBL" id="JAGTJS010000006">
    <property type="protein sequence ID" value="KAH7265750.1"/>
    <property type="molecule type" value="Genomic_DNA"/>
</dbReference>
<dbReference type="PANTHER" id="PTHR37535">
    <property type="entry name" value="FLUG DOMAIN PROTEIN"/>
    <property type="match status" value="1"/>
</dbReference>
<keyword evidence="3" id="KW-1185">Reference proteome</keyword>
<dbReference type="PANTHER" id="PTHR37535:SF4">
    <property type="entry name" value="FLUG DOMAIN-CONTAINING PROTEIN"/>
    <property type="match status" value="1"/>
</dbReference>
<dbReference type="AlphaFoldDB" id="A0A9P9HY57"/>
<proteinExistence type="predicted"/>
<name>A0A9P9HY57_FUSSL</name>
<dbReference type="InterPro" id="IPR021842">
    <property type="entry name" value="DUF3435"/>
</dbReference>
<accession>A0A9P9HY57</accession>
<protein>
    <submittedName>
        <fullName evidence="2">FluG domain-containing protein</fullName>
    </submittedName>
</protein>
<evidence type="ECO:0000256" key="1">
    <source>
        <dbReference type="SAM" id="MobiDB-lite"/>
    </source>
</evidence>